<proteinExistence type="inferred from homology"/>
<reference evidence="9" key="1">
    <citation type="journal article" date="2021" name="Genome Biol. Evol.">
        <title>A High-Quality Reference Genome for a Parasitic Bivalve with Doubly Uniparental Inheritance (Bivalvia: Unionida).</title>
        <authorList>
            <person name="Smith C.H."/>
        </authorList>
    </citation>
    <scope>NUCLEOTIDE SEQUENCE</scope>
    <source>
        <strain evidence="9">CHS0354</strain>
    </source>
</reference>
<accession>A0AAE0TG00</accession>
<comment type="similarity">
    <text evidence="2 8">Belongs to the sulfotransferase 6 family.</text>
</comment>
<comment type="catalytic activity">
    <reaction evidence="8">
        <text>alpha-D-glucosaminyl-[heparan sulfate](n) + 3'-phosphoadenylyl sulfate = 6-sulfo-alpha-D-glucosaminyl-[heparan sulfate](n) + adenosine 3',5'-bisphosphate + H(+)</text>
        <dbReference type="Rhea" id="RHEA:56604"/>
        <dbReference type="Rhea" id="RHEA-COMP:9830"/>
        <dbReference type="Rhea" id="RHEA-COMP:14621"/>
        <dbReference type="ChEBI" id="CHEBI:15378"/>
        <dbReference type="ChEBI" id="CHEBI:58339"/>
        <dbReference type="ChEBI" id="CHEBI:58343"/>
        <dbReference type="ChEBI" id="CHEBI:58388"/>
        <dbReference type="ChEBI" id="CHEBI:140604"/>
    </reaction>
</comment>
<reference evidence="9" key="2">
    <citation type="journal article" date="2021" name="Genome Biol. Evol.">
        <title>Developing a high-quality reference genome for a parasitic bivalve with doubly uniparental inheritance (Bivalvia: Unionida).</title>
        <authorList>
            <person name="Smith C.H."/>
        </authorList>
    </citation>
    <scope>NUCLEOTIDE SEQUENCE</scope>
    <source>
        <strain evidence="9">CHS0354</strain>
        <tissue evidence="9">Mantle</tissue>
    </source>
</reference>
<dbReference type="GO" id="GO:0016020">
    <property type="term" value="C:membrane"/>
    <property type="evidence" value="ECO:0007669"/>
    <property type="project" value="UniProtKB-SubCell"/>
</dbReference>
<dbReference type="Gene3D" id="3.40.50.300">
    <property type="entry name" value="P-loop containing nucleotide triphosphate hydrolases"/>
    <property type="match status" value="1"/>
</dbReference>
<evidence type="ECO:0000256" key="5">
    <source>
        <dbReference type="ARBA" id="ARBA00022989"/>
    </source>
</evidence>
<evidence type="ECO:0000256" key="7">
    <source>
        <dbReference type="ARBA" id="ARBA00023180"/>
    </source>
</evidence>
<protein>
    <recommendedName>
        <fullName evidence="8">Heparan-sulfate 6-O-sulfotransferase</fullName>
        <ecNumber evidence="8">2.8.2.-</ecNumber>
    </recommendedName>
</protein>
<name>A0AAE0TG00_9BIVA</name>
<keyword evidence="7" id="KW-0325">Glycoprotein</keyword>
<sequence length="395" mass="47362">MSLVRMTVFCKDSTVRRNKKLFILILIGFVVYLVYRIARNPLHGYIRNIDRSLIDGHEISYFREKMVNNATFFSHIMSHQDFLHPDSKSAMEIYLRKQSQSFVFDLKDLVTDVGFNIEDDVIVYLHIQKTSGTSFNHHLVEDLELDKPCDCPHDVITNPCYCFTRKNTIWLFSWFTTGWPCGLHADWTELHECIDGALDQIEKQHRKRRYFYITILRDPVDRYLSEWRHLFDGQHWRDALLRCEGQRPSLFDLRPCFREKTWEGVSFEEFMECQDNLATNRMTRMLADLTKSKCYHKRGIKEKDRRIIMLESAKEDLRKMVFFGLTEDYNHSKALFEHAFGLKFKKGLNVSKLEPEEKFYLNEIQFREMLRYVELDVQLYLYAKNLFMQRSKQIQ</sequence>
<keyword evidence="4 8" id="KW-0812">Transmembrane</keyword>
<evidence type="ECO:0000256" key="8">
    <source>
        <dbReference type="RuleBase" id="RU364122"/>
    </source>
</evidence>
<evidence type="ECO:0000256" key="1">
    <source>
        <dbReference type="ARBA" id="ARBA00004167"/>
    </source>
</evidence>
<evidence type="ECO:0000256" key="4">
    <source>
        <dbReference type="ARBA" id="ARBA00022692"/>
    </source>
</evidence>
<dbReference type="AlphaFoldDB" id="A0AAE0TG00"/>
<dbReference type="InterPro" id="IPR027417">
    <property type="entry name" value="P-loop_NTPase"/>
</dbReference>
<evidence type="ECO:0000313" key="10">
    <source>
        <dbReference type="Proteomes" id="UP001195483"/>
    </source>
</evidence>
<dbReference type="PANTHER" id="PTHR12812:SF0">
    <property type="entry name" value="HEPARAN-SULFATE 6-O-SULFOTRANSFERASE"/>
    <property type="match status" value="1"/>
</dbReference>
<dbReference type="Pfam" id="PF03567">
    <property type="entry name" value="Sulfotransfer_2"/>
    <property type="match status" value="1"/>
</dbReference>
<keyword evidence="10" id="KW-1185">Reference proteome</keyword>
<keyword evidence="6 8" id="KW-0472">Membrane</keyword>
<feature type="transmembrane region" description="Helical" evidence="8">
    <location>
        <begin position="21"/>
        <end position="38"/>
    </location>
</feature>
<gene>
    <name evidence="9" type="ORF">CHS0354_009358</name>
</gene>
<dbReference type="InterPro" id="IPR005331">
    <property type="entry name" value="Sulfotransferase"/>
</dbReference>
<dbReference type="Proteomes" id="UP001195483">
    <property type="component" value="Unassembled WGS sequence"/>
</dbReference>
<dbReference type="EMBL" id="JAEAOA010000606">
    <property type="protein sequence ID" value="KAK3609243.1"/>
    <property type="molecule type" value="Genomic_DNA"/>
</dbReference>
<keyword evidence="8" id="KW-0735">Signal-anchor</keyword>
<evidence type="ECO:0000256" key="6">
    <source>
        <dbReference type="ARBA" id="ARBA00023136"/>
    </source>
</evidence>
<keyword evidence="5 8" id="KW-1133">Transmembrane helix</keyword>
<evidence type="ECO:0000256" key="2">
    <source>
        <dbReference type="ARBA" id="ARBA00010109"/>
    </source>
</evidence>
<comment type="caution">
    <text evidence="9">The sequence shown here is derived from an EMBL/GenBank/DDBJ whole genome shotgun (WGS) entry which is preliminary data.</text>
</comment>
<dbReference type="InterPro" id="IPR010635">
    <property type="entry name" value="Heparan_SO4-6-sulfoTrfase"/>
</dbReference>
<dbReference type="PANTHER" id="PTHR12812">
    <property type="entry name" value="HEPARAN SULFATE 6-O-SULFOTRANSFERASE 3"/>
    <property type="match status" value="1"/>
</dbReference>
<organism evidence="9 10">
    <name type="scientific">Potamilus streckersoni</name>
    <dbReference type="NCBI Taxonomy" id="2493646"/>
    <lineage>
        <taxon>Eukaryota</taxon>
        <taxon>Metazoa</taxon>
        <taxon>Spiralia</taxon>
        <taxon>Lophotrochozoa</taxon>
        <taxon>Mollusca</taxon>
        <taxon>Bivalvia</taxon>
        <taxon>Autobranchia</taxon>
        <taxon>Heteroconchia</taxon>
        <taxon>Palaeoheterodonta</taxon>
        <taxon>Unionida</taxon>
        <taxon>Unionoidea</taxon>
        <taxon>Unionidae</taxon>
        <taxon>Ambleminae</taxon>
        <taxon>Lampsilini</taxon>
        <taxon>Potamilus</taxon>
    </lineage>
</organism>
<comment type="function">
    <text evidence="8">6-O-sulfation enzyme which catalyzes the transfer of sulfate from 3'-phosphoadenosine 5'-phosphosulfate (PAPS) to position 6 of the N-sulfoglucosamine residue (GlcNS) of heparan sulfate.</text>
</comment>
<dbReference type="GO" id="GO:0017095">
    <property type="term" value="F:heparan sulfate 6-sulfotransferase activity"/>
    <property type="evidence" value="ECO:0007669"/>
    <property type="project" value="TreeGrafter"/>
</dbReference>
<keyword evidence="3 8" id="KW-0808">Transferase</keyword>
<evidence type="ECO:0000256" key="3">
    <source>
        <dbReference type="ARBA" id="ARBA00022679"/>
    </source>
</evidence>
<dbReference type="EC" id="2.8.2.-" evidence="8"/>
<dbReference type="SUPFAM" id="SSF52540">
    <property type="entry name" value="P-loop containing nucleoside triphosphate hydrolases"/>
    <property type="match status" value="1"/>
</dbReference>
<reference evidence="9" key="3">
    <citation type="submission" date="2023-05" db="EMBL/GenBank/DDBJ databases">
        <authorList>
            <person name="Smith C.H."/>
        </authorList>
    </citation>
    <scope>NUCLEOTIDE SEQUENCE</scope>
    <source>
        <strain evidence="9">CHS0354</strain>
        <tissue evidence="9">Mantle</tissue>
    </source>
</reference>
<evidence type="ECO:0000313" key="9">
    <source>
        <dbReference type="EMBL" id="KAK3609243.1"/>
    </source>
</evidence>
<comment type="subcellular location">
    <subcellularLocation>
        <location evidence="1">Membrane</location>
        <topology evidence="1">Single-pass membrane protein</topology>
    </subcellularLocation>
    <subcellularLocation>
        <location evidence="8">Membrane</location>
        <topology evidence="8">Single-pass type II membrane protein</topology>
    </subcellularLocation>
</comment>